<dbReference type="AlphaFoldDB" id="A0A7W6CTH3"/>
<gene>
    <name evidence="1" type="ORF">GGQ67_003588</name>
</gene>
<evidence type="ECO:0000313" key="1">
    <source>
        <dbReference type="EMBL" id="MBB3965909.1"/>
    </source>
</evidence>
<organism evidence="1 2">
    <name type="scientific">Rhizobium metallidurans</name>
    <dbReference type="NCBI Taxonomy" id="1265931"/>
    <lineage>
        <taxon>Bacteria</taxon>
        <taxon>Pseudomonadati</taxon>
        <taxon>Pseudomonadota</taxon>
        <taxon>Alphaproteobacteria</taxon>
        <taxon>Hyphomicrobiales</taxon>
        <taxon>Rhizobiaceae</taxon>
        <taxon>Rhizobium/Agrobacterium group</taxon>
        <taxon>Rhizobium</taxon>
    </lineage>
</organism>
<name>A0A7W6CTH3_9HYPH</name>
<dbReference type="EMBL" id="JACIDW010000012">
    <property type="protein sequence ID" value="MBB3965909.1"/>
    <property type="molecule type" value="Genomic_DNA"/>
</dbReference>
<keyword evidence="2" id="KW-1185">Reference proteome</keyword>
<accession>A0A7W6CTH3</accession>
<reference evidence="1 2" key="1">
    <citation type="submission" date="2020-08" db="EMBL/GenBank/DDBJ databases">
        <title>Genomic Encyclopedia of Type Strains, Phase IV (KMG-IV): sequencing the most valuable type-strain genomes for metagenomic binning, comparative biology and taxonomic classification.</title>
        <authorList>
            <person name="Goeker M."/>
        </authorList>
    </citation>
    <scope>NUCLEOTIDE SEQUENCE [LARGE SCALE GENOMIC DNA]</scope>
    <source>
        <strain evidence="1 2">DSM 26575</strain>
    </source>
</reference>
<dbReference type="Proteomes" id="UP000582090">
    <property type="component" value="Unassembled WGS sequence"/>
</dbReference>
<comment type="caution">
    <text evidence="1">The sequence shown here is derived from an EMBL/GenBank/DDBJ whole genome shotgun (WGS) entry which is preliminary data.</text>
</comment>
<evidence type="ECO:0000313" key="2">
    <source>
        <dbReference type="Proteomes" id="UP000582090"/>
    </source>
</evidence>
<sequence length="186" mass="21147">MALLPCCQASRTRFQQISVTPPFGLRQEFGSARSLPRSLPPPPPCLVSRLSQNLQETTITYDLDRTILELGLSWPHSDEGREIELELESALAEREAALAERPYNASLLTLTLLPPERLQNHLKASQWTGPVWQRPLVWNCCLDPRMRRGKDALKLPSCECRITFTGQQVDLPKVNYLFPTRALTFH</sequence>
<protein>
    <submittedName>
        <fullName evidence="1">Uncharacterized protein</fullName>
    </submittedName>
</protein>
<proteinExistence type="predicted"/>